<keyword evidence="3" id="KW-1185">Reference proteome</keyword>
<organism evidence="2 3">
    <name type="scientific">Zopfia rhizophila CBS 207.26</name>
    <dbReference type="NCBI Taxonomy" id="1314779"/>
    <lineage>
        <taxon>Eukaryota</taxon>
        <taxon>Fungi</taxon>
        <taxon>Dikarya</taxon>
        <taxon>Ascomycota</taxon>
        <taxon>Pezizomycotina</taxon>
        <taxon>Dothideomycetes</taxon>
        <taxon>Dothideomycetes incertae sedis</taxon>
        <taxon>Zopfiaceae</taxon>
        <taxon>Zopfia</taxon>
    </lineage>
</organism>
<evidence type="ECO:0000313" key="3">
    <source>
        <dbReference type="Proteomes" id="UP000800200"/>
    </source>
</evidence>
<gene>
    <name evidence="2" type="ORF">K469DRAFT_784351</name>
</gene>
<dbReference type="Proteomes" id="UP000800200">
    <property type="component" value="Unassembled WGS sequence"/>
</dbReference>
<protein>
    <submittedName>
        <fullName evidence="2">Uncharacterized protein</fullName>
    </submittedName>
</protein>
<dbReference type="AlphaFoldDB" id="A0A6A6E133"/>
<sequence>MLHRLCWRTPNSRISFGLPLNYSRFSPVLKKEDLNLRLMFATGRIARSPLRCPLGMWRRWYPELTVNRNSFVFNSEDALDDLVARDGPFTAKACVTSILLGAQDQIQEGTPAPRPFKAKNNGSPSVNHPYPMTQSDGSIRYLKATPHMGRCWIVEESKLELRMLLNRTMLSGNGLGRRFDGVGCASATEREIVCV</sequence>
<proteinExistence type="predicted"/>
<evidence type="ECO:0000256" key="1">
    <source>
        <dbReference type="SAM" id="MobiDB-lite"/>
    </source>
</evidence>
<dbReference type="EMBL" id="ML994640">
    <property type="protein sequence ID" value="KAF2183870.1"/>
    <property type="molecule type" value="Genomic_DNA"/>
</dbReference>
<name>A0A6A6E133_9PEZI</name>
<feature type="region of interest" description="Disordered" evidence="1">
    <location>
        <begin position="109"/>
        <end position="130"/>
    </location>
</feature>
<accession>A0A6A6E133</accession>
<evidence type="ECO:0000313" key="2">
    <source>
        <dbReference type="EMBL" id="KAF2183870.1"/>
    </source>
</evidence>
<reference evidence="2" key="1">
    <citation type="journal article" date="2020" name="Stud. Mycol.">
        <title>101 Dothideomycetes genomes: a test case for predicting lifestyles and emergence of pathogens.</title>
        <authorList>
            <person name="Haridas S."/>
            <person name="Albert R."/>
            <person name="Binder M."/>
            <person name="Bloem J."/>
            <person name="Labutti K."/>
            <person name="Salamov A."/>
            <person name="Andreopoulos B."/>
            <person name="Baker S."/>
            <person name="Barry K."/>
            <person name="Bills G."/>
            <person name="Bluhm B."/>
            <person name="Cannon C."/>
            <person name="Castanera R."/>
            <person name="Culley D."/>
            <person name="Daum C."/>
            <person name="Ezra D."/>
            <person name="Gonzalez J."/>
            <person name="Henrissat B."/>
            <person name="Kuo A."/>
            <person name="Liang C."/>
            <person name="Lipzen A."/>
            <person name="Lutzoni F."/>
            <person name="Magnuson J."/>
            <person name="Mondo S."/>
            <person name="Nolan M."/>
            <person name="Ohm R."/>
            <person name="Pangilinan J."/>
            <person name="Park H.-J."/>
            <person name="Ramirez L."/>
            <person name="Alfaro M."/>
            <person name="Sun H."/>
            <person name="Tritt A."/>
            <person name="Yoshinaga Y."/>
            <person name="Zwiers L.-H."/>
            <person name="Turgeon B."/>
            <person name="Goodwin S."/>
            <person name="Spatafora J."/>
            <person name="Crous P."/>
            <person name="Grigoriev I."/>
        </authorList>
    </citation>
    <scope>NUCLEOTIDE SEQUENCE</scope>
    <source>
        <strain evidence="2">CBS 207.26</strain>
    </source>
</reference>
<feature type="compositionally biased region" description="Polar residues" evidence="1">
    <location>
        <begin position="120"/>
        <end position="130"/>
    </location>
</feature>